<comment type="subcellular location">
    <subcellularLocation>
        <location evidence="1">Membrane</location>
        <topology evidence="1">Multi-pass membrane protein</topology>
    </subcellularLocation>
</comment>
<dbReference type="GO" id="GO:0016020">
    <property type="term" value="C:membrane"/>
    <property type="evidence" value="ECO:0007669"/>
    <property type="project" value="UniProtKB-SubCell"/>
</dbReference>
<evidence type="ECO:0000256" key="7">
    <source>
        <dbReference type="ARBA" id="ARBA00023098"/>
    </source>
</evidence>
<reference evidence="13 14" key="1">
    <citation type="submission" date="2016-10" db="EMBL/GenBank/DDBJ databases">
        <authorList>
            <person name="de Groot N.N."/>
        </authorList>
    </citation>
    <scope>NUCLEOTIDE SEQUENCE [LARGE SCALE GENOMIC DNA]</scope>
    <source>
        <strain evidence="13 14">DSM 22126</strain>
    </source>
</reference>
<dbReference type="RefSeq" id="WP_157270217.1">
    <property type="nucleotide sequence ID" value="NZ_LT629776.1"/>
</dbReference>
<evidence type="ECO:0000256" key="2">
    <source>
        <dbReference type="ARBA" id="ARBA00010441"/>
    </source>
</evidence>
<dbReference type="OrthoDB" id="9796672at2"/>
<sequence>MRLMGAGAPEGVTRTVKDDILTWANLVTLIRLMGLPLFAWLAIGPGETAAALWVLVAIAATDWVDGYLARRLDQVSVIGTAMDPVADRLMIFTVALVLAINGIAPWWVLVGIVVPDLILGTFALVKFHGNPRIAATRLGKIRTALLMIGLPVMMLTRAFDAIGSWVDTVALVIVVVGLIGHWVVGAHYLRVMIRMPAPSPSPGPTAR</sequence>
<keyword evidence="14" id="KW-1185">Reference proteome</keyword>
<dbReference type="InterPro" id="IPR050324">
    <property type="entry name" value="CDP-alcohol_PTase-I"/>
</dbReference>
<dbReference type="STRING" id="545619.SAMN04489860_0199"/>
<dbReference type="Proteomes" id="UP000185663">
    <property type="component" value="Chromosome I"/>
</dbReference>
<name>A0A1H1MC73_9CELL</name>
<organism evidence="13 14">
    <name type="scientific">Paraoerskovia marina</name>
    <dbReference type="NCBI Taxonomy" id="545619"/>
    <lineage>
        <taxon>Bacteria</taxon>
        <taxon>Bacillati</taxon>
        <taxon>Actinomycetota</taxon>
        <taxon>Actinomycetes</taxon>
        <taxon>Micrococcales</taxon>
        <taxon>Cellulomonadaceae</taxon>
        <taxon>Paraoerskovia</taxon>
    </lineage>
</organism>
<keyword evidence="6 12" id="KW-1133">Transmembrane helix</keyword>
<evidence type="ECO:0000313" key="14">
    <source>
        <dbReference type="Proteomes" id="UP000185663"/>
    </source>
</evidence>
<keyword evidence="5 12" id="KW-0812">Transmembrane</keyword>
<evidence type="ECO:0000256" key="10">
    <source>
        <dbReference type="ARBA" id="ARBA00023264"/>
    </source>
</evidence>
<dbReference type="PROSITE" id="PS00379">
    <property type="entry name" value="CDP_ALCOHOL_P_TRANSF"/>
    <property type="match status" value="1"/>
</dbReference>
<accession>A0A1H1MC73</accession>
<dbReference type="InterPro" id="IPR004570">
    <property type="entry name" value="Phosphatidylglycerol_P_synth"/>
</dbReference>
<evidence type="ECO:0000256" key="1">
    <source>
        <dbReference type="ARBA" id="ARBA00004141"/>
    </source>
</evidence>
<evidence type="ECO:0000256" key="11">
    <source>
        <dbReference type="RuleBase" id="RU003750"/>
    </source>
</evidence>
<dbReference type="PIRSF" id="PIRSF000847">
    <property type="entry name" value="Phos_ph_gly_syn"/>
    <property type="match status" value="1"/>
</dbReference>
<dbReference type="eggNOG" id="COG0558">
    <property type="taxonomic scope" value="Bacteria"/>
</dbReference>
<dbReference type="InterPro" id="IPR000462">
    <property type="entry name" value="CDP-OH_P_trans"/>
</dbReference>
<dbReference type="InterPro" id="IPR048254">
    <property type="entry name" value="CDP_ALCOHOL_P_TRANSF_CS"/>
</dbReference>
<evidence type="ECO:0000256" key="3">
    <source>
        <dbReference type="ARBA" id="ARBA00022516"/>
    </source>
</evidence>
<evidence type="ECO:0000256" key="4">
    <source>
        <dbReference type="ARBA" id="ARBA00022679"/>
    </source>
</evidence>
<dbReference type="Gene3D" id="1.20.120.1760">
    <property type="match status" value="1"/>
</dbReference>
<feature type="transmembrane region" description="Helical" evidence="12">
    <location>
        <begin position="49"/>
        <end position="69"/>
    </location>
</feature>
<comment type="similarity">
    <text evidence="2 11">Belongs to the CDP-alcohol phosphatidyltransferase class-I family.</text>
</comment>
<evidence type="ECO:0000313" key="13">
    <source>
        <dbReference type="EMBL" id="SDR84444.1"/>
    </source>
</evidence>
<dbReference type="GO" id="GO:0046474">
    <property type="term" value="P:glycerophospholipid biosynthetic process"/>
    <property type="evidence" value="ECO:0007669"/>
    <property type="project" value="TreeGrafter"/>
</dbReference>
<feature type="transmembrane region" description="Helical" evidence="12">
    <location>
        <begin position="20"/>
        <end position="43"/>
    </location>
</feature>
<evidence type="ECO:0000256" key="12">
    <source>
        <dbReference type="SAM" id="Phobius"/>
    </source>
</evidence>
<dbReference type="Pfam" id="PF01066">
    <property type="entry name" value="CDP-OH_P_transf"/>
    <property type="match status" value="1"/>
</dbReference>
<dbReference type="UniPathway" id="UPA00085"/>
<evidence type="ECO:0000256" key="5">
    <source>
        <dbReference type="ARBA" id="ARBA00022692"/>
    </source>
</evidence>
<keyword evidence="3" id="KW-0444">Lipid biosynthesis</keyword>
<dbReference type="GO" id="GO:0008444">
    <property type="term" value="F:CDP-diacylglycerol-glycerol-3-phosphate 3-phosphatidyltransferase activity"/>
    <property type="evidence" value="ECO:0007669"/>
    <property type="project" value="InterPro"/>
</dbReference>
<dbReference type="InterPro" id="IPR043130">
    <property type="entry name" value="CDP-OH_PTrfase_TM_dom"/>
</dbReference>
<keyword evidence="9" id="KW-0594">Phospholipid biosynthesis</keyword>
<proteinExistence type="inferred from homology"/>
<gene>
    <name evidence="13" type="ORF">SAMN04489860_0199</name>
</gene>
<protein>
    <submittedName>
        <fullName evidence="13">CDP-diacylglycerol--glycerol-3-phosphate 3-phosphatidyltransferase</fullName>
    </submittedName>
</protein>
<keyword evidence="4 11" id="KW-0808">Transferase</keyword>
<evidence type="ECO:0000256" key="9">
    <source>
        <dbReference type="ARBA" id="ARBA00023209"/>
    </source>
</evidence>
<dbReference type="PANTHER" id="PTHR14269">
    <property type="entry name" value="CDP-DIACYLGLYCEROL--GLYCEROL-3-PHOSPHATE 3-PHOSPHATIDYLTRANSFERASE-RELATED"/>
    <property type="match status" value="1"/>
</dbReference>
<dbReference type="AlphaFoldDB" id="A0A1H1MC73"/>
<dbReference type="PANTHER" id="PTHR14269:SF62">
    <property type="entry name" value="CDP-DIACYLGLYCEROL--GLYCEROL-3-PHOSPHATE 3-PHOSPHATIDYLTRANSFERASE 1, CHLOROPLASTIC"/>
    <property type="match status" value="1"/>
</dbReference>
<keyword evidence="7" id="KW-0443">Lipid metabolism</keyword>
<evidence type="ECO:0000256" key="8">
    <source>
        <dbReference type="ARBA" id="ARBA00023136"/>
    </source>
</evidence>
<dbReference type="EMBL" id="LT629776">
    <property type="protein sequence ID" value="SDR84444.1"/>
    <property type="molecule type" value="Genomic_DNA"/>
</dbReference>
<evidence type="ECO:0000256" key="6">
    <source>
        <dbReference type="ARBA" id="ARBA00022989"/>
    </source>
</evidence>
<keyword evidence="8 12" id="KW-0472">Membrane</keyword>
<feature type="transmembrane region" description="Helical" evidence="12">
    <location>
        <begin position="169"/>
        <end position="189"/>
    </location>
</feature>
<keyword evidence="10" id="KW-1208">Phospholipid metabolism</keyword>